<comment type="subcellular location">
    <subcellularLocation>
        <location evidence="1">Cytoplasm</location>
    </subcellularLocation>
</comment>
<comment type="similarity">
    <text evidence="2">Belongs to the EspG family.</text>
</comment>
<feature type="region of interest" description="Disordered" evidence="5">
    <location>
        <begin position="177"/>
        <end position="201"/>
    </location>
</feature>
<dbReference type="RefSeq" id="WP_084031136.1">
    <property type="nucleotide sequence ID" value="NZ_LQPE01000120.1"/>
</dbReference>
<dbReference type="InterPro" id="IPR025734">
    <property type="entry name" value="EspG"/>
</dbReference>
<keyword evidence="4" id="KW-0143">Chaperone</keyword>
<dbReference type="Pfam" id="PF14011">
    <property type="entry name" value="ESX-1_EspG"/>
    <property type="match status" value="1"/>
</dbReference>
<dbReference type="OrthoDB" id="4709217at2"/>
<keyword evidence="7" id="KW-1185">Reference proteome</keyword>
<reference evidence="6 7" key="1">
    <citation type="submission" date="2016-01" db="EMBL/GenBank/DDBJ databases">
        <title>The new phylogeny of the genus Mycobacterium.</title>
        <authorList>
            <person name="Tarcisio F."/>
            <person name="Conor M."/>
            <person name="Antonella G."/>
            <person name="Elisabetta G."/>
            <person name="Giulia F.S."/>
            <person name="Sara T."/>
            <person name="Anna F."/>
            <person name="Clotilde B."/>
            <person name="Roberto B."/>
            <person name="Veronica D.S."/>
            <person name="Fabio R."/>
            <person name="Monica P."/>
            <person name="Olivier J."/>
            <person name="Enrico T."/>
            <person name="Nicola S."/>
        </authorList>
    </citation>
    <scope>NUCLEOTIDE SEQUENCE [LARGE SCALE GENOMIC DNA]</scope>
    <source>
        <strain evidence="6 7">DSM 45166</strain>
    </source>
</reference>
<evidence type="ECO:0000256" key="2">
    <source>
        <dbReference type="ARBA" id="ARBA00006411"/>
    </source>
</evidence>
<comment type="caution">
    <text evidence="6">The sequence shown here is derived from an EMBL/GenBank/DDBJ whole genome shotgun (WGS) entry which is preliminary data.</text>
</comment>
<evidence type="ECO:0000313" key="6">
    <source>
        <dbReference type="EMBL" id="ORW03363.1"/>
    </source>
</evidence>
<evidence type="ECO:0008006" key="8">
    <source>
        <dbReference type="Google" id="ProtNLM"/>
    </source>
</evidence>
<organism evidence="6 7">
    <name type="scientific">Mycobacterium kyorinense</name>
    <dbReference type="NCBI Taxonomy" id="487514"/>
    <lineage>
        <taxon>Bacteria</taxon>
        <taxon>Bacillati</taxon>
        <taxon>Actinomycetota</taxon>
        <taxon>Actinomycetes</taxon>
        <taxon>Mycobacteriales</taxon>
        <taxon>Mycobacteriaceae</taxon>
        <taxon>Mycobacterium</taxon>
    </lineage>
</organism>
<evidence type="ECO:0000256" key="5">
    <source>
        <dbReference type="SAM" id="MobiDB-lite"/>
    </source>
</evidence>
<accession>A0A1X1XWX9</accession>
<keyword evidence="3" id="KW-0963">Cytoplasm</keyword>
<dbReference type="Proteomes" id="UP000193487">
    <property type="component" value="Unassembled WGS sequence"/>
</dbReference>
<evidence type="ECO:0000256" key="4">
    <source>
        <dbReference type="ARBA" id="ARBA00023186"/>
    </source>
</evidence>
<name>A0A1X1XWX9_9MYCO</name>
<evidence type="ECO:0000256" key="3">
    <source>
        <dbReference type="ARBA" id="ARBA00022490"/>
    </source>
</evidence>
<dbReference type="GO" id="GO:0005737">
    <property type="term" value="C:cytoplasm"/>
    <property type="evidence" value="ECO:0007669"/>
    <property type="project" value="UniProtKB-SubCell"/>
</dbReference>
<gene>
    <name evidence="6" type="ORF">AWC14_05305</name>
</gene>
<evidence type="ECO:0000313" key="7">
    <source>
        <dbReference type="Proteomes" id="UP000193487"/>
    </source>
</evidence>
<protein>
    <recommendedName>
        <fullName evidence="8">ESX secretion-associated protein EspG</fullName>
    </recommendedName>
</protein>
<sequence>MAEGDWRHDRFDQRHLIELHRRGLLDRLPMELGPMPIADLGPQLWQDLIRWRIVDGATETLNPEAEKLFTGLINYEWAVWGIVLLYNERRPITADLPKELFQYGVQYAVRDIPRATFMFSVLEHRVTTAVLANGDIDISSDPVEGPRDSDVERQIAKILLTVLDPAQLWGPYPMPRVSIPAPHSGPRKLSAPRTADPKERKKVVSSTTAQLRSAGVSTQSRAVIAELLRQDNVAAAQITVTCATPTGRSTAHENAAGVLFFGGTKTGIVVSYPVRAVDQRPWVTYEPGSAESLARAVAAIREGLDAADPAAITVR</sequence>
<evidence type="ECO:0000256" key="1">
    <source>
        <dbReference type="ARBA" id="ARBA00004496"/>
    </source>
</evidence>
<proteinExistence type="inferred from homology"/>
<dbReference type="AlphaFoldDB" id="A0A1X1XWX9"/>
<dbReference type="EMBL" id="LQPE01000120">
    <property type="protein sequence ID" value="ORW03363.1"/>
    <property type="molecule type" value="Genomic_DNA"/>
</dbReference>